<comment type="caution">
    <text evidence="9">The sequence shown here is derived from an EMBL/GenBank/DDBJ whole genome shotgun (WGS) entry which is preliminary data.</text>
</comment>
<evidence type="ECO:0000313" key="9">
    <source>
        <dbReference type="EMBL" id="MDV2080625.1"/>
    </source>
</evidence>
<name>A0ABU3W268_9GAMM</name>
<feature type="transmembrane region" description="Helical" evidence="8">
    <location>
        <begin position="23"/>
        <end position="41"/>
    </location>
</feature>
<evidence type="ECO:0000256" key="6">
    <source>
        <dbReference type="ARBA" id="ARBA00023136"/>
    </source>
</evidence>
<keyword evidence="10" id="KW-1185">Reference proteome</keyword>
<keyword evidence="4 7" id="KW-0812">Transmembrane</keyword>
<keyword evidence="7" id="KW-0653">Protein transport</keyword>
<evidence type="ECO:0000256" key="5">
    <source>
        <dbReference type="ARBA" id="ARBA00022989"/>
    </source>
</evidence>
<evidence type="ECO:0000256" key="2">
    <source>
        <dbReference type="ARBA" id="ARBA00005811"/>
    </source>
</evidence>
<dbReference type="EMBL" id="JAWIIJ010000016">
    <property type="protein sequence ID" value="MDV2080625.1"/>
    <property type="molecule type" value="Genomic_DNA"/>
</dbReference>
<evidence type="ECO:0000256" key="3">
    <source>
        <dbReference type="ARBA" id="ARBA00022475"/>
    </source>
</evidence>
<protein>
    <submittedName>
        <fullName evidence="9">Biopolymer transporter ExbD</fullName>
    </submittedName>
</protein>
<evidence type="ECO:0000256" key="1">
    <source>
        <dbReference type="ARBA" id="ARBA00004162"/>
    </source>
</evidence>
<dbReference type="PANTHER" id="PTHR30558">
    <property type="entry name" value="EXBD MEMBRANE COMPONENT OF PMF-DRIVEN MACROMOLECULE IMPORT SYSTEM"/>
    <property type="match status" value="1"/>
</dbReference>
<comment type="subcellular location">
    <subcellularLocation>
        <location evidence="1">Cell membrane</location>
        <topology evidence="1">Single-pass membrane protein</topology>
    </subcellularLocation>
    <subcellularLocation>
        <location evidence="7">Cell membrane</location>
        <topology evidence="7">Single-pass type II membrane protein</topology>
    </subcellularLocation>
</comment>
<keyword evidence="3" id="KW-1003">Cell membrane</keyword>
<evidence type="ECO:0000256" key="7">
    <source>
        <dbReference type="RuleBase" id="RU003879"/>
    </source>
</evidence>
<gene>
    <name evidence="9" type="ORF">RYS15_18220</name>
</gene>
<reference evidence="9 10" key="1">
    <citation type="submission" date="2023-10" db="EMBL/GenBank/DDBJ databases">
        <title>Characteristics and mechanism of a salt-tolerant marine origin heterotrophic nitrifying- aerobic denitrifying bacteria Marinobacter xestospongiae HN1.</title>
        <authorList>
            <person name="Qi R."/>
        </authorList>
    </citation>
    <scope>NUCLEOTIDE SEQUENCE [LARGE SCALE GENOMIC DNA]</scope>
    <source>
        <strain evidence="9 10">HN1</strain>
    </source>
</reference>
<comment type="similarity">
    <text evidence="2 7">Belongs to the ExbD/TolR family.</text>
</comment>
<evidence type="ECO:0000256" key="4">
    <source>
        <dbReference type="ARBA" id="ARBA00022692"/>
    </source>
</evidence>
<dbReference type="RefSeq" id="WP_316975008.1">
    <property type="nucleotide sequence ID" value="NZ_JAWIIJ010000016.1"/>
</dbReference>
<evidence type="ECO:0000256" key="8">
    <source>
        <dbReference type="SAM" id="Phobius"/>
    </source>
</evidence>
<organism evidence="9 10">
    <name type="scientific">Marinobacter xestospongiae</name>
    <dbReference type="NCBI Taxonomy" id="994319"/>
    <lineage>
        <taxon>Bacteria</taxon>
        <taxon>Pseudomonadati</taxon>
        <taxon>Pseudomonadota</taxon>
        <taxon>Gammaproteobacteria</taxon>
        <taxon>Pseudomonadales</taxon>
        <taxon>Marinobacteraceae</taxon>
        <taxon>Marinobacter</taxon>
    </lineage>
</organism>
<proteinExistence type="inferred from homology"/>
<dbReference type="Proteomes" id="UP001269819">
    <property type="component" value="Unassembled WGS sequence"/>
</dbReference>
<accession>A0ABU3W268</accession>
<keyword evidence="7" id="KW-0813">Transport</keyword>
<keyword evidence="6 8" id="KW-0472">Membrane</keyword>
<dbReference type="Pfam" id="PF02472">
    <property type="entry name" value="ExbD"/>
    <property type="match status" value="1"/>
</dbReference>
<sequence>MESLVPPPPGSGKTLMDRVEDSLLPLINLVFLLLMFFIVAGQLSDTPLPELPGVADDAKDQKPAADLVLNADGRWQVGGQEVSEETLVSQLPKPDETTPLKIAAANELVMADLESVLRRLEEAGYKDVVLLTEPAS</sequence>
<keyword evidence="5 8" id="KW-1133">Transmembrane helix</keyword>
<evidence type="ECO:0000313" key="10">
    <source>
        <dbReference type="Proteomes" id="UP001269819"/>
    </source>
</evidence>
<dbReference type="InterPro" id="IPR003400">
    <property type="entry name" value="ExbD"/>
</dbReference>